<proteinExistence type="predicted"/>
<keyword evidence="3" id="KW-1185">Reference proteome</keyword>
<dbReference type="EMBL" id="JAQJAE010000003">
    <property type="protein sequence ID" value="KAJ5603972.1"/>
    <property type="molecule type" value="Genomic_DNA"/>
</dbReference>
<evidence type="ECO:0000256" key="1">
    <source>
        <dbReference type="SAM" id="MobiDB-lite"/>
    </source>
</evidence>
<dbReference type="GeneID" id="81588227"/>
<comment type="caution">
    <text evidence="2">The sequence shown here is derived from an EMBL/GenBank/DDBJ whole genome shotgun (WGS) entry which is preliminary data.</text>
</comment>
<evidence type="ECO:0000313" key="2">
    <source>
        <dbReference type="EMBL" id="KAJ5603972.1"/>
    </source>
</evidence>
<dbReference type="AlphaFoldDB" id="A0AAD6H4N0"/>
<dbReference type="RefSeq" id="XP_056753770.1">
    <property type="nucleotide sequence ID" value="XM_056897985.1"/>
</dbReference>
<dbReference type="Proteomes" id="UP001213799">
    <property type="component" value="Unassembled WGS sequence"/>
</dbReference>
<reference evidence="2" key="1">
    <citation type="journal article" date="2023" name="IMA Fungus">
        <title>Comparative genomic study of the Penicillium genus elucidates a diverse pangenome and 15 lateral gene transfer events.</title>
        <authorList>
            <person name="Petersen C."/>
            <person name="Sorensen T."/>
            <person name="Nielsen M.R."/>
            <person name="Sondergaard T.E."/>
            <person name="Sorensen J.L."/>
            <person name="Fitzpatrick D.A."/>
            <person name="Frisvad J.C."/>
            <person name="Nielsen K.L."/>
        </authorList>
    </citation>
    <scope>NUCLEOTIDE SEQUENCE</scope>
    <source>
        <strain evidence="2">IBT 12815</strain>
    </source>
</reference>
<evidence type="ECO:0000313" key="3">
    <source>
        <dbReference type="Proteomes" id="UP001213799"/>
    </source>
</evidence>
<gene>
    <name evidence="2" type="ORF">N7537_006928</name>
</gene>
<organism evidence="2 3">
    <name type="scientific">Penicillium hordei</name>
    <dbReference type="NCBI Taxonomy" id="40994"/>
    <lineage>
        <taxon>Eukaryota</taxon>
        <taxon>Fungi</taxon>
        <taxon>Dikarya</taxon>
        <taxon>Ascomycota</taxon>
        <taxon>Pezizomycotina</taxon>
        <taxon>Eurotiomycetes</taxon>
        <taxon>Eurotiomycetidae</taxon>
        <taxon>Eurotiales</taxon>
        <taxon>Aspergillaceae</taxon>
        <taxon>Penicillium</taxon>
    </lineage>
</organism>
<protein>
    <submittedName>
        <fullName evidence="2">Uncharacterized protein</fullName>
    </submittedName>
</protein>
<feature type="region of interest" description="Disordered" evidence="1">
    <location>
        <begin position="1"/>
        <end position="32"/>
    </location>
</feature>
<sequence>MTGQSADTPFNKNDNGPEQGGDDGWESGWVSDVNEKDDYSHVTEVKKLFLELQKSRNGGENSPLWPSR</sequence>
<reference evidence="2" key="2">
    <citation type="submission" date="2023-01" db="EMBL/GenBank/DDBJ databases">
        <authorList>
            <person name="Petersen C."/>
        </authorList>
    </citation>
    <scope>NUCLEOTIDE SEQUENCE</scope>
    <source>
        <strain evidence="2">IBT 12815</strain>
    </source>
</reference>
<feature type="compositionally biased region" description="Polar residues" evidence="1">
    <location>
        <begin position="1"/>
        <end position="16"/>
    </location>
</feature>
<name>A0AAD6H4N0_9EURO</name>
<accession>A0AAD6H4N0</accession>